<name>A0A0B0IBM1_9BACI</name>
<dbReference type="GO" id="GO:0004252">
    <property type="term" value="F:serine-type endopeptidase activity"/>
    <property type="evidence" value="ECO:0007669"/>
    <property type="project" value="InterPro"/>
</dbReference>
<dbReference type="eggNOG" id="COG1067">
    <property type="taxonomic scope" value="Bacteria"/>
</dbReference>
<dbReference type="InterPro" id="IPR020568">
    <property type="entry name" value="Ribosomal_Su5_D2-typ_SF"/>
</dbReference>
<evidence type="ECO:0000313" key="4">
    <source>
        <dbReference type="Proteomes" id="UP000030832"/>
    </source>
</evidence>
<keyword evidence="1" id="KW-1133">Transmembrane helix</keyword>
<protein>
    <recommendedName>
        <fullName evidence="2">Lon proteolytic domain-containing protein</fullName>
    </recommendedName>
</protein>
<dbReference type="InterPro" id="IPR008269">
    <property type="entry name" value="Lon_proteolytic"/>
</dbReference>
<dbReference type="Proteomes" id="UP000030832">
    <property type="component" value="Unassembled WGS sequence"/>
</dbReference>
<dbReference type="AlphaFoldDB" id="A0A0B0IBM1"/>
<sequence length="287" mass="33085">MRSLFIAIVFYLILGSIYYFNMINGFLFLGSLIFIMVIALIYLIIYRNNKQKRFSSIMFILFLLFFFYYEMPLLDYESHTYVVTGYEEPEELLDNSGIHILSVKLIDIHYIDDVDLINETYQGDAVEIYDLYKMTNKDRYQSKIRESAMLLGIETEDFHQMGDNVKGYVQEDIDFINGFLERENMLGNSAGLALTLSAMSYQGKVKNSIPLAVTGTIEPNGDVLEVGMIKEKMLISEHNGFPWIILPEQNVEEAERVKSTEGLTIEILPVSHIDEVEKAIRELNKSL</sequence>
<accession>A0A0B0IBM1</accession>
<dbReference type="InterPro" id="IPR014721">
    <property type="entry name" value="Ribsml_uS5_D2-typ_fold_subgr"/>
</dbReference>
<organism evidence="3 4">
    <name type="scientific">Halalkalibacter okhensis</name>
    <dbReference type="NCBI Taxonomy" id="333138"/>
    <lineage>
        <taxon>Bacteria</taxon>
        <taxon>Bacillati</taxon>
        <taxon>Bacillota</taxon>
        <taxon>Bacilli</taxon>
        <taxon>Bacillales</taxon>
        <taxon>Bacillaceae</taxon>
        <taxon>Halalkalibacter</taxon>
    </lineage>
</organism>
<dbReference type="GO" id="GO:0030163">
    <property type="term" value="P:protein catabolic process"/>
    <property type="evidence" value="ECO:0007669"/>
    <property type="project" value="InterPro"/>
</dbReference>
<feature type="transmembrane region" description="Helical" evidence="1">
    <location>
        <begin position="25"/>
        <end position="45"/>
    </location>
</feature>
<evidence type="ECO:0000313" key="3">
    <source>
        <dbReference type="EMBL" id="KHF39958.1"/>
    </source>
</evidence>
<proteinExistence type="predicted"/>
<dbReference type="GO" id="GO:0006508">
    <property type="term" value="P:proteolysis"/>
    <property type="evidence" value="ECO:0007669"/>
    <property type="project" value="InterPro"/>
</dbReference>
<evidence type="ECO:0000259" key="2">
    <source>
        <dbReference type="Pfam" id="PF05362"/>
    </source>
</evidence>
<keyword evidence="1" id="KW-0472">Membrane</keyword>
<dbReference type="STRING" id="333138.LQ50_11735"/>
<feature type="transmembrane region" description="Helical" evidence="1">
    <location>
        <begin position="57"/>
        <end position="74"/>
    </location>
</feature>
<dbReference type="InterPro" id="IPR027065">
    <property type="entry name" value="Lon_Prtase"/>
</dbReference>
<comment type="caution">
    <text evidence="3">The sequence shown here is derived from an EMBL/GenBank/DDBJ whole genome shotgun (WGS) entry which is preliminary data.</text>
</comment>
<keyword evidence="1" id="KW-0812">Transmembrane</keyword>
<dbReference type="EMBL" id="JRJU01000013">
    <property type="protein sequence ID" value="KHF39958.1"/>
    <property type="molecule type" value="Genomic_DNA"/>
</dbReference>
<dbReference type="Pfam" id="PF05362">
    <property type="entry name" value="Lon_C"/>
    <property type="match status" value="1"/>
</dbReference>
<keyword evidence="4" id="KW-1185">Reference proteome</keyword>
<feature type="domain" description="Lon proteolytic" evidence="2">
    <location>
        <begin position="187"/>
        <end position="278"/>
    </location>
</feature>
<evidence type="ECO:0000256" key="1">
    <source>
        <dbReference type="SAM" id="Phobius"/>
    </source>
</evidence>
<dbReference type="PRINTS" id="PR00830">
    <property type="entry name" value="ENDOLAPTASE"/>
</dbReference>
<dbReference type="GO" id="GO:0004176">
    <property type="term" value="F:ATP-dependent peptidase activity"/>
    <property type="evidence" value="ECO:0007669"/>
    <property type="project" value="InterPro"/>
</dbReference>
<dbReference type="SUPFAM" id="SSF54211">
    <property type="entry name" value="Ribosomal protein S5 domain 2-like"/>
    <property type="match status" value="1"/>
</dbReference>
<reference evidence="3 4" key="1">
    <citation type="submission" date="2014-09" db="EMBL/GenBank/DDBJ databases">
        <title>Genome sequencing and annotation of Bacillus Okhensis strain Kh10-101T.</title>
        <authorList>
            <person name="Prakash J.S."/>
        </authorList>
    </citation>
    <scope>NUCLEOTIDE SEQUENCE [LARGE SCALE GENOMIC DNA]</scope>
    <source>
        <strain evidence="4">Kh10-101T</strain>
    </source>
</reference>
<gene>
    <name evidence="3" type="ORF">LQ50_11735</name>
</gene>
<dbReference type="GO" id="GO:0005524">
    <property type="term" value="F:ATP binding"/>
    <property type="evidence" value="ECO:0007669"/>
    <property type="project" value="InterPro"/>
</dbReference>
<dbReference type="PANTHER" id="PTHR10046">
    <property type="entry name" value="ATP DEPENDENT LON PROTEASE FAMILY MEMBER"/>
    <property type="match status" value="1"/>
</dbReference>
<dbReference type="Gene3D" id="3.30.230.10">
    <property type="match status" value="1"/>
</dbReference>